<dbReference type="Pfam" id="PF00591">
    <property type="entry name" value="Glycos_transf_3"/>
    <property type="match status" value="1"/>
</dbReference>
<dbReference type="EMBL" id="AP017470">
    <property type="protein sequence ID" value="BBB31755.1"/>
    <property type="molecule type" value="Genomic_DNA"/>
</dbReference>
<protein>
    <recommendedName>
        <fullName evidence="3">thymidine phosphorylase</fullName>
        <ecNumber evidence="3">2.4.2.4</ecNumber>
    </recommendedName>
</protein>
<name>A0A7R6SYD3_9BACT</name>
<dbReference type="InterPro" id="IPR000053">
    <property type="entry name" value="Thymidine/pyrmidine_PPase"/>
</dbReference>
<feature type="domain" description="Pyrimidine nucleoside phosphorylase C-terminal" evidence="7">
    <location>
        <begin position="342"/>
        <end position="417"/>
    </location>
</feature>
<dbReference type="InterPro" id="IPR036320">
    <property type="entry name" value="Glycosyl_Trfase_fam3_N_dom_sf"/>
</dbReference>
<dbReference type="GO" id="GO:0004645">
    <property type="term" value="F:1,4-alpha-oligoglucan phosphorylase activity"/>
    <property type="evidence" value="ECO:0007669"/>
    <property type="project" value="InterPro"/>
</dbReference>
<dbReference type="InterPro" id="IPR035902">
    <property type="entry name" value="Nuc_phospho_transferase"/>
</dbReference>
<dbReference type="InterPro" id="IPR036566">
    <property type="entry name" value="PYNP-like_C_sf"/>
</dbReference>
<dbReference type="PANTHER" id="PTHR10515">
    <property type="entry name" value="THYMIDINE PHOSPHORYLASE"/>
    <property type="match status" value="1"/>
</dbReference>
<dbReference type="Gene3D" id="3.40.1030.10">
    <property type="entry name" value="Nucleoside phosphorylase/phosphoribosyltransferase catalytic domain"/>
    <property type="match status" value="1"/>
</dbReference>
<dbReference type="GO" id="GO:0005829">
    <property type="term" value="C:cytosol"/>
    <property type="evidence" value="ECO:0007669"/>
    <property type="project" value="TreeGrafter"/>
</dbReference>
<dbReference type="NCBIfam" id="TIGR02644">
    <property type="entry name" value="Y_phosphoryl"/>
    <property type="match status" value="1"/>
</dbReference>
<comment type="catalytic activity">
    <reaction evidence="6">
        <text>thymidine + phosphate = 2-deoxy-alpha-D-ribose 1-phosphate + thymine</text>
        <dbReference type="Rhea" id="RHEA:16037"/>
        <dbReference type="ChEBI" id="CHEBI:17748"/>
        <dbReference type="ChEBI" id="CHEBI:17821"/>
        <dbReference type="ChEBI" id="CHEBI:43474"/>
        <dbReference type="ChEBI" id="CHEBI:57259"/>
        <dbReference type="EC" id="2.4.2.4"/>
    </reaction>
</comment>
<dbReference type="SUPFAM" id="SSF54680">
    <property type="entry name" value="Pyrimidine nucleoside phosphorylase C-terminal domain"/>
    <property type="match status" value="1"/>
</dbReference>
<dbReference type="GO" id="GO:0006206">
    <property type="term" value="P:pyrimidine nucleobase metabolic process"/>
    <property type="evidence" value="ECO:0007669"/>
    <property type="project" value="InterPro"/>
</dbReference>
<reference evidence="8 9" key="1">
    <citation type="journal article" date="2012" name="Extremophiles">
        <title>Thermotomaculum hydrothermale gen. nov., sp. nov., a novel heterotrophic thermophile within the phylum Acidobacteria from a deep-sea hydrothermal vent chimney in the Southern Okinawa Trough.</title>
        <authorList>
            <person name="Izumi H."/>
            <person name="Nunoura T."/>
            <person name="Miyazaki M."/>
            <person name="Mino S."/>
            <person name="Toki T."/>
            <person name="Takai K."/>
            <person name="Sako Y."/>
            <person name="Sawabe T."/>
            <person name="Nakagawa S."/>
        </authorList>
    </citation>
    <scope>NUCLEOTIDE SEQUENCE [LARGE SCALE GENOMIC DNA]</scope>
    <source>
        <strain evidence="8 9">AC55</strain>
    </source>
</reference>
<dbReference type="SUPFAM" id="SSF52418">
    <property type="entry name" value="Nucleoside phosphorylase/phosphoribosyltransferase catalytic domain"/>
    <property type="match status" value="1"/>
</dbReference>
<dbReference type="GO" id="GO:0006213">
    <property type="term" value="P:pyrimidine nucleoside metabolic process"/>
    <property type="evidence" value="ECO:0007669"/>
    <property type="project" value="InterPro"/>
</dbReference>
<dbReference type="Pfam" id="PF02885">
    <property type="entry name" value="Glycos_trans_3N"/>
    <property type="match status" value="1"/>
</dbReference>
<comment type="subunit">
    <text evidence="2">Homodimer.</text>
</comment>
<evidence type="ECO:0000313" key="9">
    <source>
        <dbReference type="Proteomes" id="UP000595564"/>
    </source>
</evidence>
<keyword evidence="4 8" id="KW-0328">Glycosyltransferase</keyword>
<dbReference type="InterPro" id="IPR017459">
    <property type="entry name" value="Glycosyl_Trfase_fam3_N_dom"/>
</dbReference>
<dbReference type="AlphaFoldDB" id="A0A7R6SYD3"/>
<evidence type="ECO:0000256" key="5">
    <source>
        <dbReference type="ARBA" id="ARBA00022679"/>
    </source>
</evidence>
<dbReference type="SUPFAM" id="SSF47648">
    <property type="entry name" value="Nucleoside phosphorylase/phosphoribosyltransferase N-terminal domain"/>
    <property type="match status" value="1"/>
</dbReference>
<evidence type="ECO:0000313" key="8">
    <source>
        <dbReference type="EMBL" id="BBB31755.1"/>
    </source>
</evidence>
<dbReference type="RefSeq" id="WP_201328086.1">
    <property type="nucleotide sequence ID" value="NZ_AP017470.1"/>
</dbReference>
<keyword evidence="5 8" id="KW-0808">Transferase</keyword>
<evidence type="ECO:0000256" key="6">
    <source>
        <dbReference type="ARBA" id="ARBA00048550"/>
    </source>
</evidence>
<dbReference type="Pfam" id="PF07831">
    <property type="entry name" value="PYNP_C"/>
    <property type="match status" value="1"/>
</dbReference>
<accession>A0A7R6SYD3</accession>
<proteinExistence type="inferred from homology"/>
<dbReference type="PANTHER" id="PTHR10515:SF0">
    <property type="entry name" value="THYMIDINE PHOSPHORYLASE"/>
    <property type="match status" value="1"/>
</dbReference>
<gene>
    <name evidence="8" type="primary">pdp</name>
    <name evidence="8" type="ORF">TTHT_0110</name>
</gene>
<evidence type="ECO:0000256" key="2">
    <source>
        <dbReference type="ARBA" id="ARBA00011738"/>
    </source>
</evidence>
<dbReference type="Gene3D" id="1.20.970.10">
    <property type="entry name" value="Transferase, Pyrimidine Nucleoside Phosphorylase, Chain C"/>
    <property type="match status" value="1"/>
</dbReference>
<dbReference type="KEGG" id="thyd:TTHT_0110"/>
<dbReference type="InterPro" id="IPR013102">
    <property type="entry name" value="PYNP_C"/>
</dbReference>
<dbReference type="PIRSF" id="PIRSF000478">
    <property type="entry name" value="TP_PyNP"/>
    <property type="match status" value="1"/>
</dbReference>
<evidence type="ECO:0000256" key="1">
    <source>
        <dbReference type="ARBA" id="ARBA00006915"/>
    </source>
</evidence>
<dbReference type="GO" id="GO:0009032">
    <property type="term" value="F:thymidine phosphorylase activity"/>
    <property type="evidence" value="ECO:0007669"/>
    <property type="project" value="UniProtKB-EC"/>
</dbReference>
<dbReference type="Gene3D" id="3.90.1170.30">
    <property type="entry name" value="Pyrimidine nucleoside phosphorylase-like, C-terminal domain"/>
    <property type="match status" value="1"/>
</dbReference>
<dbReference type="SMART" id="SM00941">
    <property type="entry name" value="PYNP_C"/>
    <property type="match status" value="1"/>
</dbReference>
<comment type="similarity">
    <text evidence="1">Belongs to the thymidine/pyrimidine-nucleoside phosphorylase family.</text>
</comment>
<evidence type="ECO:0000256" key="3">
    <source>
        <dbReference type="ARBA" id="ARBA00011892"/>
    </source>
</evidence>
<dbReference type="FunFam" id="3.40.1030.10:FF:000003">
    <property type="entry name" value="Pyrimidine-nucleoside phosphorylase"/>
    <property type="match status" value="1"/>
</dbReference>
<dbReference type="InterPro" id="IPR018090">
    <property type="entry name" value="Pyrmidine_PPas_bac/euk"/>
</dbReference>
<dbReference type="InterPro" id="IPR000312">
    <property type="entry name" value="Glycosyl_Trfase_fam3"/>
</dbReference>
<keyword evidence="9" id="KW-1185">Reference proteome</keyword>
<dbReference type="NCBIfam" id="NF004490">
    <property type="entry name" value="PRK05820.1"/>
    <property type="match status" value="1"/>
</dbReference>
<evidence type="ECO:0000259" key="7">
    <source>
        <dbReference type="SMART" id="SM00941"/>
    </source>
</evidence>
<dbReference type="EC" id="2.4.2.4" evidence="3"/>
<dbReference type="Proteomes" id="UP000595564">
    <property type="component" value="Chromosome"/>
</dbReference>
<organism evidence="8 9">
    <name type="scientific">Thermotomaculum hydrothermale</name>
    <dbReference type="NCBI Taxonomy" id="981385"/>
    <lineage>
        <taxon>Bacteria</taxon>
        <taxon>Pseudomonadati</taxon>
        <taxon>Acidobacteriota</taxon>
        <taxon>Holophagae</taxon>
        <taxon>Thermotomaculales</taxon>
        <taxon>Thermotomaculaceae</taxon>
        <taxon>Thermotomaculum</taxon>
    </lineage>
</organism>
<evidence type="ECO:0000256" key="4">
    <source>
        <dbReference type="ARBA" id="ARBA00022676"/>
    </source>
</evidence>
<sequence>MDIVSIIKKKRDKQALTKEEIYFFIEGVTNGTIPDYQISALLMAIVLNGMNEEETFYLTEAMMKSGDILDLSEVEGFKCDKHSTGGVGDKITMIIAPLAASLGIKVPMFSGPGLGHTGGTTDKLDSIPGFKTLLTEDEFIESLKKVGIANSIQSKNITPADKKLYALRDVTGTVESIPLITASIMSKKLACGADGLVLDVKFGKGAFMKTKESAEILAKSLLKMAPVRGIKAVALIDDMNEPLGYNIGNALEIIETFEVLKGKKVHDLLEVSVEIVKQMLILSGDGENAEERIYKAIEDGSALKKYTEWIEFSGGNPEVINDYSLFPSCENKLEIKSEQRGYVKEINSYNLGMAGVYLKAGRLKKEDKIDYGAGIVLNKKVGDFVEKGETLLTMYFNDTRIPLNEIEALVKQSFEFSKEEVSKTKRIHNVIR</sequence>